<dbReference type="Proteomes" id="UP000000771">
    <property type="component" value="Chromosome"/>
</dbReference>
<dbReference type="KEGG" id="afo:Afer_0193"/>
<dbReference type="GO" id="GO:0016020">
    <property type="term" value="C:membrane"/>
    <property type="evidence" value="ECO:0007669"/>
    <property type="project" value="UniProtKB-SubCell"/>
</dbReference>
<evidence type="ECO:0000256" key="10">
    <source>
        <dbReference type="ARBA" id="ARBA00023157"/>
    </source>
</evidence>
<keyword evidence="8" id="KW-0350">Heme biosynthesis</keyword>
<protein>
    <submittedName>
        <fullName evidence="13">Cytochrome oxidase assembly</fullName>
    </submittedName>
</protein>
<dbReference type="GO" id="GO:0046872">
    <property type="term" value="F:metal ion binding"/>
    <property type="evidence" value="ECO:0007669"/>
    <property type="project" value="UniProtKB-KW"/>
</dbReference>
<dbReference type="STRING" id="525909.Afer_0193"/>
<feature type="transmembrane region" description="Helical" evidence="12">
    <location>
        <begin position="102"/>
        <end position="125"/>
    </location>
</feature>
<keyword evidence="2" id="KW-1003">Cell membrane</keyword>
<name>C7M264_ACIFD</name>
<accession>C7M264</accession>
<evidence type="ECO:0000256" key="1">
    <source>
        <dbReference type="ARBA" id="ARBA00004141"/>
    </source>
</evidence>
<dbReference type="PANTHER" id="PTHR35457">
    <property type="entry name" value="HEME A SYNTHASE"/>
    <property type="match status" value="1"/>
</dbReference>
<evidence type="ECO:0000256" key="11">
    <source>
        <dbReference type="ARBA" id="ARBA00023444"/>
    </source>
</evidence>
<keyword evidence="10" id="KW-1015">Disulfide bond</keyword>
<feature type="transmembrane region" description="Helical" evidence="12">
    <location>
        <begin position="247"/>
        <end position="267"/>
    </location>
</feature>
<evidence type="ECO:0000256" key="5">
    <source>
        <dbReference type="ARBA" id="ARBA00022989"/>
    </source>
</evidence>
<feature type="transmembrane region" description="Helical" evidence="12">
    <location>
        <begin position="171"/>
        <end position="194"/>
    </location>
</feature>
<keyword evidence="9 12" id="KW-0472">Membrane</keyword>
<dbReference type="Pfam" id="PF02628">
    <property type="entry name" value="COX15-CtaA"/>
    <property type="match status" value="2"/>
</dbReference>
<feature type="transmembrane region" description="Helical" evidence="12">
    <location>
        <begin position="273"/>
        <end position="294"/>
    </location>
</feature>
<dbReference type="InterPro" id="IPR050450">
    <property type="entry name" value="COX15/CtaA_HemeA_synthase"/>
</dbReference>
<dbReference type="OrthoDB" id="5241540at2"/>
<evidence type="ECO:0000313" key="14">
    <source>
        <dbReference type="Proteomes" id="UP000000771"/>
    </source>
</evidence>
<dbReference type="GO" id="GO:0016491">
    <property type="term" value="F:oxidoreductase activity"/>
    <property type="evidence" value="ECO:0007669"/>
    <property type="project" value="UniProtKB-KW"/>
</dbReference>
<sequence>MHPVVERVRSAVPVSPQVFRRVALATLGVSTFIIFTGGVVRLTQSGLGCPTWPDCTTGHFVAGFEIHPMIEFTNRVVTFFAGLLMSLTWVVALLRRPFRRDLVWWSLGLVVEVVAESVLGGITVLEKLAPPFVMAHFLLALVVLWNAVVIYHKAGQPEGRPTLAVSSEVLWLSRVMFLVLGALVFVGTAVAGTGPYSGSPGSKRLHILTMLQVTYLHADIALVFIALTLADLFLLHQGRYPAQIQRAARSILWLGALQGIIGYTQYFTGLPQWLIALHILGAAVIWLAMNRYYLLLFRVPSTRRADHAVAPQQAPSVAAAD</sequence>
<evidence type="ECO:0000256" key="6">
    <source>
        <dbReference type="ARBA" id="ARBA00023002"/>
    </source>
</evidence>
<evidence type="ECO:0000256" key="12">
    <source>
        <dbReference type="SAM" id="Phobius"/>
    </source>
</evidence>
<keyword evidence="4" id="KW-0479">Metal-binding</keyword>
<feature type="transmembrane region" description="Helical" evidence="12">
    <location>
        <begin position="76"/>
        <end position="95"/>
    </location>
</feature>
<keyword evidence="7" id="KW-0408">Iron</keyword>
<feature type="transmembrane region" description="Helical" evidence="12">
    <location>
        <begin position="21"/>
        <end position="40"/>
    </location>
</feature>
<evidence type="ECO:0000256" key="3">
    <source>
        <dbReference type="ARBA" id="ARBA00022692"/>
    </source>
</evidence>
<dbReference type="GO" id="GO:0006784">
    <property type="term" value="P:heme A biosynthetic process"/>
    <property type="evidence" value="ECO:0007669"/>
    <property type="project" value="InterPro"/>
</dbReference>
<comment type="subcellular location">
    <subcellularLocation>
        <location evidence="1">Membrane</location>
        <topology evidence="1">Multi-pass membrane protein</topology>
    </subcellularLocation>
</comment>
<dbReference type="RefSeq" id="WP_015797667.1">
    <property type="nucleotide sequence ID" value="NC_013124.1"/>
</dbReference>
<dbReference type="InterPro" id="IPR003780">
    <property type="entry name" value="COX15/CtaA_fam"/>
</dbReference>
<evidence type="ECO:0000256" key="4">
    <source>
        <dbReference type="ARBA" id="ARBA00022723"/>
    </source>
</evidence>
<comment type="pathway">
    <text evidence="11">Porphyrin-containing compound metabolism.</text>
</comment>
<evidence type="ECO:0000256" key="9">
    <source>
        <dbReference type="ARBA" id="ARBA00023136"/>
    </source>
</evidence>
<evidence type="ECO:0000256" key="2">
    <source>
        <dbReference type="ARBA" id="ARBA00022475"/>
    </source>
</evidence>
<evidence type="ECO:0000256" key="7">
    <source>
        <dbReference type="ARBA" id="ARBA00023004"/>
    </source>
</evidence>
<dbReference type="eggNOG" id="COG1612">
    <property type="taxonomic scope" value="Bacteria"/>
</dbReference>
<organism evidence="13 14">
    <name type="scientific">Acidimicrobium ferrooxidans (strain DSM 10331 / JCM 15462 / NBRC 103882 / ICP)</name>
    <dbReference type="NCBI Taxonomy" id="525909"/>
    <lineage>
        <taxon>Bacteria</taxon>
        <taxon>Bacillati</taxon>
        <taxon>Actinomycetota</taxon>
        <taxon>Acidimicrobiia</taxon>
        <taxon>Acidimicrobiales</taxon>
        <taxon>Acidimicrobiaceae</taxon>
        <taxon>Acidimicrobium</taxon>
    </lineage>
</organism>
<evidence type="ECO:0000313" key="13">
    <source>
        <dbReference type="EMBL" id="ACU53162.1"/>
    </source>
</evidence>
<evidence type="ECO:0000256" key="8">
    <source>
        <dbReference type="ARBA" id="ARBA00023133"/>
    </source>
</evidence>
<keyword evidence="6" id="KW-0560">Oxidoreductase</keyword>
<feature type="transmembrane region" description="Helical" evidence="12">
    <location>
        <begin position="131"/>
        <end position="151"/>
    </location>
</feature>
<gene>
    <name evidence="13" type="ordered locus">Afer_0193</name>
</gene>
<proteinExistence type="predicted"/>
<keyword evidence="3 12" id="KW-0812">Transmembrane</keyword>
<keyword evidence="5 12" id="KW-1133">Transmembrane helix</keyword>
<reference evidence="13 14" key="1">
    <citation type="journal article" date="2009" name="Stand. Genomic Sci.">
        <title>Complete genome sequence of Acidimicrobium ferrooxidans type strain (ICP).</title>
        <authorList>
            <person name="Clum A."/>
            <person name="Nolan M."/>
            <person name="Lang E."/>
            <person name="Glavina Del Rio T."/>
            <person name="Tice H."/>
            <person name="Copeland A."/>
            <person name="Cheng J.F."/>
            <person name="Lucas S."/>
            <person name="Chen F."/>
            <person name="Bruce D."/>
            <person name="Goodwin L."/>
            <person name="Pitluck S."/>
            <person name="Ivanova N."/>
            <person name="Mavrommatis K."/>
            <person name="Mikhailova N."/>
            <person name="Pati A."/>
            <person name="Chen A."/>
            <person name="Palaniappan K."/>
            <person name="Goker M."/>
            <person name="Spring S."/>
            <person name="Land M."/>
            <person name="Hauser L."/>
            <person name="Chang Y.J."/>
            <person name="Jeffries C.C."/>
            <person name="Chain P."/>
            <person name="Bristow J."/>
            <person name="Eisen J.A."/>
            <person name="Markowitz V."/>
            <person name="Hugenholtz P."/>
            <person name="Kyrpides N.C."/>
            <person name="Klenk H.P."/>
            <person name="Lapidus A."/>
        </authorList>
    </citation>
    <scope>NUCLEOTIDE SEQUENCE [LARGE SCALE GENOMIC DNA]</scope>
    <source>
        <strain evidence="14">DSM 10331 / JCM 15462 / NBRC 103882 / ICP</strain>
    </source>
</reference>
<keyword evidence="14" id="KW-1185">Reference proteome</keyword>
<dbReference type="HOGENOM" id="CLU_060266_1_0_11"/>
<dbReference type="PANTHER" id="PTHR35457:SF1">
    <property type="entry name" value="HEME A SYNTHASE"/>
    <property type="match status" value="1"/>
</dbReference>
<dbReference type="AlphaFoldDB" id="C7M264"/>
<dbReference type="EMBL" id="CP001631">
    <property type="protein sequence ID" value="ACU53162.1"/>
    <property type="molecule type" value="Genomic_DNA"/>
</dbReference>
<feature type="transmembrane region" description="Helical" evidence="12">
    <location>
        <begin position="214"/>
        <end position="235"/>
    </location>
</feature>